<dbReference type="RefSeq" id="WP_160607042.1">
    <property type="nucleotide sequence ID" value="NZ_WTYF01000004.1"/>
</dbReference>
<dbReference type="InterPro" id="IPR003142">
    <property type="entry name" value="BPL_C"/>
</dbReference>
<dbReference type="Gene3D" id="3.30.930.10">
    <property type="entry name" value="Bira Bifunctional Protein, Domain 2"/>
    <property type="match status" value="1"/>
</dbReference>
<evidence type="ECO:0000256" key="4">
    <source>
        <dbReference type="ARBA" id="ARBA00023267"/>
    </source>
</evidence>
<dbReference type="InterPro" id="IPR008988">
    <property type="entry name" value="Transcriptional_repressor_C"/>
</dbReference>
<dbReference type="PANTHER" id="PTHR12835:SF5">
    <property type="entry name" value="BIOTIN--PROTEIN LIGASE"/>
    <property type="match status" value="1"/>
</dbReference>
<dbReference type="SUPFAM" id="SSF50037">
    <property type="entry name" value="C-terminal domain of transcriptional repressors"/>
    <property type="match status" value="1"/>
</dbReference>
<comment type="catalytic activity">
    <reaction evidence="6">
        <text>biotin + L-lysyl-[protein] + ATP = N(6)-biotinyl-L-lysyl-[protein] + AMP + diphosphate + H(+)</text>
        <dbReference type="Rhea" id="RHEA:11756"/>
        <dbReference type="Rhea" id="RHEA-COMP:9752"/>
        <dbReference type="Rhea" id="RHEA-COMP:10505"/>
        <dbReference type="ChEBI" id="CHEBI:15378"/>
        <dbReference type="ChEBI" id="CHEBI:29969"/>
        <dbReference type="ChEBI" id="CHEBI:30616"/>
        <dbReference type="ChEBI" id="CHEBI:33019"/>
        <dbReference type="ChEBI" id="CHEBI:57586"/>
        <dbReference type="ChEBI" id="CHEBI:83144"/>
        <dbReference type="ChEBI" id="CHEBI:456215"/>
        <dbReference type="EC" id="6.3.4.15"/>
    </reaction>
</comment>
<dbReference type="AlphaFoldDB" id="A0A844XY11"/>
<reference evidence="8 9" key="1">
    <citation type="submission" date="2019-12" db="EMBL/GenBank/DDBJ databases">
        <title>Genomic-based taxomic classification of the family Erythrobacteraceae.</title>
        <authorList>
            <person name="Xu L."/>
        </authorList>
    </citation>
    <scope>NUCLEOTIDE SEQUENCE [LARGE SCALE GENOMIC DNA]</scope>
    <source>
        <strain evidence="8 9">DSM 16225</strain>
    </source>
</reference>
<evidence type="ECO:0000256" key="5">
    <source>
        <dbReference type="ARBA" id="ARBA00024227"/>
    </source>
</evidence>
<protein>
    <recommendedName>
        <fullName evidence="5">biotin--[biotin carboxyl-carrier protein] ligase</fullName>
        <ecNumber evidence="5">6.3.4.15</ecNumber>
    </recommendedName>
</protein>
<dbReference type="NCBIfam" id="TIGR00121">
    <property type="entry name" value="birA_ligase"/>
    <property type="match status" value="1"/>
</dbReference>
<dbReference type="GO" id="GO:0005524">
    <property type="term" value="F:ATP binding"/>
    <property type="evidence" value="ECO:0007669"/>
    <property type="project" value="UniProtKB-KW"/>
</dbReference>
<keyword evidence="2" id="KW-0547">Nucleotide-binding</keyword>
<dbReference type="PANTHER" id="PTHR12835">
    <property type="entry name" value="BIOTIN PROTEIN LIGASE"/>
    <property type="match status" value="1"/>
</dbReference>
<evidence type="ECO:0000259" key="7">
    <source>
        <dbReference type="PROSITE" id="PS51733"/>
    </source>
</evidence>
<dbReference type="Pfam" id="PF03099">
    <property type="entry name" value="BPL_LplA_LipB"/>
    <property type="match status" value="1"/>
</dbReference>
<evidence type="ECO:0000256" key="6">
    <source>
        <dbReference type="ARBA" id="ARBA00047846"/>
    </source>
</evidence>
<evidence type="ECO:0000256" key="2">
    <source>
        <dbReference type="ARBA" id="ARBA00022741"/>
    </source>
</evidence>
<dbReference type="PROSITE" id="PS51733">
    <property type="entry name" value="BPL_LPL_CATALYTIC"/>
    <property type="match status" value="1"/>
</dbReference>
<dbReference type="InterPro" id="IPR004408">
    <property type="entry name" value="Biotin_CoA_COase_ligase"/>
</dbReference>
<dbReference type="Proteomes" id="UP000444185">
    <property type="component" value="Unassembled WGS sequence"/>
</dbReference>
<evidence type="ECO:0000256" key="3">
    <source>
        <dbReference type="ARBA" id="ARBA00022840"/>
    </source>
</evidence>
<sequence>MIEVLAETGSTNADLISRLCDGDRVAEGHWLVADRQTAGRGRQGRSWFDGSGNFMGSTVVRCLAQDPPAASLALGVALAVYEAVLPFVPNPADLSLKWPNDLMLGGAKLAGILLEREGDAVVVGVGVNLAAAPDLPDRRTTSISMVAPAPDRDHFARALANQFAVELDRWRTFGLEPLTRRWIAAAHPVGTPLRVHPPGEEVIEGAFAGLTEDGALMLRLPEGRIRTIHAGDVMLAREEG</sequence>
<evidence type="ECO:0000313" key="9">
    <source>
        <dbReference type="Proteomes" id="UP000444185"/>
    </source>
</evidence>
<evidence type="ECO:0000256" key="1">
    <source>
        <dbReference type="ARBA" id="ARBA00022598"/>
    </source>
</evidence>
<dbReference type="EMBL" id="WTYF01000004">
    <property type="protein sequence ID" value="MXO50446.1"/>
    <property type="molecule type" value="Genomic_DNA"/>
</dbReference>
<dbReference type="GO" id="GO:0004077">
    <property type="term" value="F:biotin--[biotin carboxyl-carrier protein] ligase activity"/>
    <property type="evidence" value="ECO:0007669"/>
    <property type="project" value="UniProtKB-EC"/>
</dbReference>
<dbReference type="Gene3D" id="2.30.30.100">
    <property type="match status" value="1"/>
</dbReference>
<proteinExistence type="predicted"/>
<organism evidence="8 9">
    <name type="scientific">Qipengyuania gaetbuli</name>
    <dbReference type="NCBI Taxonomy" id="266952"/>
    <lineage>
        <taxon>Bacteria</taxon>
        <taxon>Pseudomonadati</taxon>
        <taxon>Pseudomonadota</taxon>
        <taxon>Alphaproteobacteria</taxon>
        <taxon>Sphingomonadales</taxon>
        <taxon>Erythrobacteraceae</taxon>
        <taxon>Qipengyuania</taxon>
    </lineage>
</organism>
<accession>A0A844XY11</accession>
<gene>
    <name evidence="8" type="ORF">GRI42_03895</name>
</gene>
<dbReference type="InterPro" id="IPR004143">
    <property type="entry name" value="BPL_LPL_catalytic"/>
</dbReference>
<comment type="caution">
    <text evidence="8">The sequence shown here is derived from an EMBL/GenBank/DDBJ whole genome shotgun (WGS) entry which is preliminary data.</text>
</comment>
<keyword evidence="4" id="KW-0092">Biotin</keyword>
<dbReference type="SUPFAM" id="SSF55681">
    <property type="entry name" value="Class II aaRS and biotin synthetases"/>
    <property type="match status" value="1"/>
</dbReference>
<dbReference type="Pfam" id="PF02237">
    <property type="entry name" value="BPL_C"/>
    <property type="match status" value="1"/>
</dbReference>
<keyword evidence="1 8" id="KW-0436">Ligase</keyword>
<dbReference type="EC" id="6.3.4.15" evidence="5"/>
<dbReference type="GO" id="GO:0005737">
    <property type="term" value="C:cytoplasm"/>
    <property type="evidence" value="ECO:0007669"/>
    <property type="project" value="TreeGrafter"/>
</dbReference>
<dbReference type="CDD" id="cd16442">
    <property type="entry name" value="BPL"/>
    <property type="match status" value="1"/>
</dbReference>
<keyword evidence="9" id="KW-1185">Reference proteome</keyword>
<name>A0A844XY11_9SPHN</name>
<dbReference type="InterPro" id="IPR045864">
    <property type="entry name" value="aa-tRNA-synth_II/BPL/LPL"/>
</dbReference>
<keyword evidence="3" id="KW-0067">ATP-binding</keyword>
<dbReference type="OrthoDB" id="9807064at2"/>
<feature type="domain" description="BPL/LPL catalytic" evidence="7">
    <location>
        <begin position="1"/>
        <end position="171"/>
    </location>
</feature>
<evidence type="ECO:0000313" key="8">
    <source>
        <dbReference type="EMBL" id="MXO50446.1"/>
    </source>
</evidence>